<accession>W7HX44</accession>
<dbReference type="Pfam" id="PF10342">
    <property type="entry name" value="Kre9_KNH"/>
    <property type="match status" value="1"/>
</dbReference>
<evidence type="ECO:0000259" key="3">
    <source>
        <dbReference type="Pfam" id="PF05390"/>
    </source>
</evidence>
<keyword evidence="1 2" id="KW-0732">Signal</keyword>
<dbReference type="InterPro" id="IPR018466">
    <property type="entry name" value="Kre9/Knh1-like_N"/>
</dbReference>
<reference evidence="5 6" key="1">
    <citation type="submission" date="2013-05" db="EMBL/GenBank/DDBJ databases">
        <title>Drechslerella stenobrocha genome reveals carnivorous origination and mechanical trapping mechanism of predatory fungi.</title>
        <authorList>
            <person name="Liu X."/>
            <person name="Zhang W."/>
            <person name="Liu K."/>
        </authorList>
    </citation>
    <scope>NUCLEOTIDE SEQUENCE [LARGE SCALE GENOMIC DNA]</scope>
    <source>
        <strain evidence="5 6">248</strain>
    </source>
</reference>
<dbReference type="PANTHER" id="PTHR28154:SF1">
    <property type="entry name" value="CELL WALL SYNTHESIS PROTEIN KNH1-RELATED"/>
    <property type="match status" value="1"/>
</dbReference>
<dbReference type="Pfam" id="PF05390">
    <property type="entry name" value="Kre9_KNH1_C"/>
    <property type="match status" value="1"/>
</dbReference>
<dbReference type="HOGENOM" id="CLU_063732_0_0_1"/>
<evidence type="ECO:0000256" key="2">
    <source>
        <dbReference type="SAM" id="SignalP"/>
    </source>
</evidence>
<dbReference type="EMBL" id="KI966441">
    <property type="protein sequence ID" value="EWC44473.1"/>
    <property type="molecule type" value="Genomic_DNA"/>
</dbReference>
<feature type="signal peptide" evidence="2">
    <location>
        <begin position="1"/>
        <end position="21"/>
    </location>
</feature>
<evidence type="ECO:0000313" key="5">
    <source>
        <dbReference type="EMBL" id="EWC44473.1"/>
    </source>
</evidence>
<dbReference type="AlphaFoldDB" id="W7HX44"/>
<dbReference type="OrthoDB" id="2432613at2759"/>
<evidence type="ECO:0000313" key="6">
    <source>
        <dbReference type="Proteomes" id="UP000024837"/>
    </source>
</evidence>
<gene>
    <name evidence="5" type="ORF">DRE_06741</name>
</gene>
<protein>
    <submittedName>
        <fullName evidence="5">Uncharacterized protein</fullName>
    </submittedName>
</protein>
<keyword evidence="6" id="KW-1185">Reference proteome</keyword>
<name>W7HX44_9PEZI</name>
<dbReference type="InterPro" id="IPR045328">
    <property type="entry name" value="Kre9/Knh1"/>
</dbReference>
<dbReference type="GO" id="GO:0005576">
    <property type="term" value="C:extracellular region"/>
    <property type="evidence" value="ECO:0007669"/>
    <property type="project" value="TreeGrafter"/>
</dbReference>
<feature type="chain" id="PRO_5004895600" evidence="2">
    <location>
        <begin position="22"/>
        <end position="255"/>
    </location>
</feature>
<dbReference type="GO" id="GO:0042546">
    <property type="term" value="P:cell wall biogenesis"/>
    <property type="evidence" value="ECO:0007669"/>
    <property type="project" value="InterPro"/>
</dbReference>
<dbReference type="GO" id="GO:0031505">
    <property type="term" value="P:fungal-type cell wall organization"/>
    <property type="evidence" value="ECO:0007669"/>
    <property type="project" value="TreeGrafter"/>
</dbReference>
<proteinExistence type="predicted"/>
<dbReference type="InterPro" id="IPR008659">
    <property type="entry name" value="Kre9/Knh1_C"/>
</dbReference>
<sequence>MRVSCLSLLLAAAVAPAAVHAEVLFSTLAGKSFTGGRTFTVSWKDDGNEPKLVVNNAFTLDLCTGSNSDIYPLTTLVAGQTFLGAQGTASVNVLPGIAGNGASYFLRMTWTAAEGTVVNYSQRFAMTGMVGVFTPPQIQANAVGDTTPPKAEHPVRPLVLDPEGGQYAVPYNQQSGDVRYAPMQPRPGSVITANKMKRLNPTSAYTVFTTKGPAPGVTTTVTQPMTYALTTVVNEAEPAPMPDDDMARFLNRWKD</sequence>
<feature type="domain" description="Yeast cell wall synthesis Kre9/Knh1 C-terminal" evidence="3">
    <location>
        <begin position="166"/>
        <end position="244"/>
    </location>
</feature>
<dbReference type="GO" id="GO:0006078">
    <property type="term" value="P:(1-&gt;6)-beta-D-glucan biosynthetic process"/>
    <property type="evidence" value="ECO:0007669"/>
    <property type="project" value="InterPro"/>
</dbReference>
<organism evidence="5 6">
    <name type="scientific">Drechslerella stenobrocha 248</name>
    <dbReference type="NCBI Taxonomy" id="1043628"/>
    <lineage>
        <taxon>Eukaryota</taxon>
        <taxon>Fungi</taxon>
        <taxon>Dikarya</taxon>
        <taxon>Ascomycota</taxon>
        <taxon>Pezizomycotina</taxon>
        <taxon>Orbiliomycetes</taxon>
        <taxon>Orbiliales</taxon>
        <taxon>Orbiliaceae</taxon>
        <taxon>Drechslerella</taxon>
    </lineage>
</organism>
<dbReference type="PANTHER" id="PTHR28154">
    <property type="entry name" value="CELL WALL SYNTHESIS PROTEIN KNH1-RELATED"/>
    <property type="match status" value="1"/>
</dbReference>
<feature type="domain" description="Yeast cell wall synthesis Kre9/Knh1-like N-terminal" evidence="4">
    <location>
        <begin position="29"/>
        <end position="125"/>
    </location>
</feature>
<evidence type="ECO:0000256" key="1">
    <source>
        <dbReference type="ARBA" id="ARBA00022729"/>
    </source>
</evidence>
<dbReference type="Proteomes" id="UP000024837">
    <property type="component" value="Unassembled WGS sequence"/>
</dbReference>
<evidence type="ECO:0000259" key="4">
    <source>
        <dbReference type="Pfam" id="PF10342"/>
    </source>
</evidence>